<dbReference type="OrthoDB" id="1726119at2759"/>
<dbReference type="GO" id="GO:0051087">
    <property type="term" value="F:protein-folding chaperone binding"/>
    <property type="evidence" value="ECO:0007669"/>
    <property type="project" value="TreeGrafter"/>
</dbReference>
<feature type="domain" description="J" evidence="6">
    <location>
        <begin position="488"/>
        <end position="557"/>
    </location>
</feature>
<dbReference type="GeneID" id="36565183"/>
<comment type="caution">
    <text evidence="7">The sequence shown here is derived from an EMBL/GenBank/DDBJ whole genome shotgun (WGS) entry which is preliminary data.</text>
</comment>
<dbReference type="InterPro" id="IPR011990">
    <property type="entry name" value="TPR-like_helical_dom_sf"/>
</dbReference>
<evidence type="ECO:0000313" key="7">
    <source>
        <dbReference type="EMBL" id="PSK39190.1"/>
    </source>
</evidence>
<proteinExistence type="predicted"/>
<dbReference type="PRINTS" id="PR00625">
    <property type="entry name" value="JDOMAIN"/>
</dbReference>
<dbReference type="GO" id="GO:0051787">
    <property type="term" value="F:misfolded protein binding"/>
    <property type="evidence" value="ECO:0007669"/>
    <property type="project" value="TreeGrafter"/>
</dbReference>
<feature type="chain" id="PRO_5015189529" description="J domain-containing protein" evidence="5">
    <location>
        <begin position="20"/>
        <end position="618"/>
    </location>
</feature>
<dbReference type="RefSeq" id="XP_024714327.1">
    <property type="nucleotide sequence ID" value="XM_024857191.1"/>
</dbReference>
<organism evidence="7 8">
    <name type="scientific">Candidozyma pseudohaemuli</name>
    <dbReference type="NCBI Taxonomy" id="418784"/>
    <lineage>
        <taxon>Eukaryota</taxon>
        <taxon>Fungi</taxon>
        <taxon>Dikarya</taxon>
        <taxon>Ascomycota</taxon>
        <taxon>Saccharomycotina</taxon>
        <taxon>Pichiomycetes</taxon>
        <taxon>Metschnikowiaceae</taxon>
        <taxon>Candidozyma</taxon>
    </lineage>
</organism>
<dbReference type="CDD" id="cd06257">
    <property type="entry name" value="DnaJ"/>
    <property type="match status" value="1"/>
</dbReference>
<comment type="subcellular location">
    <subcellularLocation>
        <location evidence="1">Endoplasmic reticulum</location>
    </subcellularLocation>
</comment>
<dbReference type="PROSITE" id="PS50005">
    <property type="entry name" value="TPR"/>
    <property type="match status" value="1"/>
</dbReference>
<dbReference type="VEuPathDB" id="FungiDB:C7M61_001793"/>
<feature type="repeat" description="TPR" evidence="4">
    <location>
        <begin position="63"/>
        <end position="96"/>
    </location>
</feature>
<evidence type="ECO:0000313" key="8">
    <source>
        <dbReference type="Proteomes" id="UP000241107"/>
    </source>
</evidence>
<dbReference type="Gene3D" id="1.10.287.110">
    <property type="entry name" value="DnaJ domain"/>
    <property type="match status" value="1"/>
</dbReference>
<evidence type="ECO:0000256" key="3">
    <source>
        <dbReference type="ARBA" id="ARBA00022824"/>
    </source>
</evidence>
<evidence type="ECO:0000256" key="1">
    <source>
        <dbReference type="ARBA" id="ARBA00004240"/>
    </source>
</evidence>
<dbReference type="SUPFAM" id="SSF46565">
    <property type="entry name" value="Chaperone J-domain"/>
    <property type="match status" value="1"/>
</dbReference>
<keyword evidence="8" id="KW-1185">Reference proteome</keyword>
<sequence length="618" mass="70998">MSRILLVTLLVLLLVSVFAEDFTSRIREAQSLLRTVGPTVQVLDEFDKLILDLQGLSDQKTLATALYNRALVEMSLNKMSSAIEDLEAVFALDPDSKPARNVYKEIMVKRGDFAAVRRVIDQNADKELAGQMETWEKTFDKFKGVLEGKLKYDYDECLRAVETTLRPLTPENIAILELHLACSKKKSAETLGKDRALSEDTLVGMIADYSALLKKAPQKDLGRYTEFAEYLFFTQSNYQDAWNAVKSCLRIDNENKQCGSLSKMFARLATNLNLLEDYSILDGYIYPVSDEASDLSDEKYGSFLFDWNQIHTFLNKDPIKAPKRDLKNVPSSVKNNFDYLLWMANAFADKELGNEKLFQHLKFYRDLTRLRCEAALYSEKSADCKVYCDGAVEDGQPFFPKHAARIDEELKKKNYAEAQKLLSQFSKHVGKTEAFKKRWNVIEKIQQKQRQQQQAKFQQDQQRQQQQWYRQQQQQQQQQQMQSDPSKDFYKVLDILPDADEKTIKKAYRTQTLKYHPDKYKGGDLDEKGVEQKMQEINEAYEVLSDKESKEAYDRGRLGHSQGPTRGGNRGFNFQGGPNIKFDFGNFGGSGFNFGNGGFKFSGNGFQQGKQQRKKRRA</sequence>
<dbReference type="PROSITE" id="PS50076">
    <property type="entry name" value="DNAJ_2"/>
    <property type="match status" value="1"/>
</dbReference>
<dbReference type="InterPro" id="IPR036869">
    <property type="entry name" value="J_dom_sf"/>
</dbReference>
<dbReference type="AlphaFoldDB" id="A0A2P7YT90"/>
<evidence type="ECO:0000256" key="4">
    <source>
        <dbReference type="PROSITE-ProRule" id="PRU00339"/>
    </source>
</evidence>
<dbReference type="PANTHER" id="PTHR44140">
    <property type="entry name" value="LD25575P"/>
    <property type="match status" value="1"/>
</dbReference>
<keyword evidence="2 5" id="KW-0732">Signal</keyword>
<evidence type="ECO:0000256" key="5">
    <source>
        <dbReference type="SAM" id="SignalP"/>
    </source>
</evidence>
<dbReference type="InterPro" id="IPR019734">
    <property type="entry name" value="TPR_rpt"/>
</dbReference>
<dbReference type="GO" id="GO:0005783">
    <property type="term" value="C:endoplasmic reticulum"/>
    <property type="evidence" value="ECO:0007669"/>
    <property type="project" value="UniProtKB-SubCell"/>
</dbReference>
<keyword evidence="3" id="KW-0256">Endoplasmic reticulum</keyword>
<dbReference type="SMART" id="SM00028">
    <property type="entry name" value="TPR"/>
    <property type="match status" value="1"/>
</dbReference>
<dbReference type="Pfam" id="PF00226">
    <property type="entry name" value="DnaJ"/>
    <property type="match status" value="1"/>
</dbReference>
<dbReference type="EMBL" id="PYFQ01000003">
    <property type="protein sequence ID" value="PSK39190.1"/>
    <property type="molecule type" value="Genomic_DNA"/>
</dbReference>
<dbReference type="InterPro" id="IPR001623">
    <property type="entry name" value="DnaJ_domain"/>
</dbReference>
<accession>A0A2P7YT90</accession>
<keyword evidence="4" id="KW-0802">TPR repeat</keyword>
<gene>
    <name evidence="7" type="ORF">C7M61_001793</name>
</gene>
<reference evidence="7 8" key="1">
    <citation type="submission" date="2018-03" db="EMBL/GenBank/DDBJ databases">
        <title>Candida pseudohaemulonii genome assembly and annotation.</title>
        <authorList>
            <person name="Munoz J.F."/>
            <person name="Gade L.G."/>
            <person name="Chow N.A."/>
            <person name="Litvintseva A.P."/>
            <person name="Loparev V.N."/>
            <person name="Cuomo C.A."/>
        </authorList>
    </citation>
    <scope>NUCLEOTIDE SEQUENCE [LARGE SCALE GENOMIC DNA]</scope>
    <source>
        <strain evidence="7 8">B12108</strain>
    </source>
</reference>
<dbReference type="Gene3D" id="1.25.40.10">
    <property type="entry name" value="Tetratricopeptide repeat domain"/>
    <property type="match status" value="1"/>
</dbReference>
<dbReference type="SUPFAM" id="SSF48452">
    <property type="entry name" value="TPR-like"/>
    <property type="match status" value="1"/>
</dbReference>
<feature type="signal peptide" evidence="5">
    <location>
        <begin position="1"/>
        <end position="19"/>
    </location>
</feature>
<evidence type="ECO:0000256" key="2">
    <source>
        <dbReference type="ARBA" id="ARBA00022729"/>
    </source>
</evidence>
<dbReference type="InterPro" id="IPR051727">
    <property type="entry name" value="DnaJ_C3_Co-chaperones"/>
</dbReference>
<dbReference type="GO" id="GO:0034975">
    <property type="term" value="P:protein folding in endoplasmic reticulum"/>
    <property type="evidence" value="ECO:0007669"/>
    <property type="project" value="TreeGrafter"/>
</dbReference>
<evidence type="ECO:0000259" key="6">
    <source>
        <dbReference type="PROSITE" id="PS50076"/>
    </source>
</evidence>
<protein>
    <recommendedName>
        <fullName evidence="6">J domain-containing protein</fullName>
    </recommendedName>
</protein>
<dbReference type="SMART" id="SM00271">
    <property type="entry name" value="DnaJ"/>
    <property type="match status" value="1"/>
</dbReference>
<dbReference type="Proteomes" id="UP000241107">
    <property type="component" value="Unassembled WGS sequence"/>
</dbReference>
<name>A0A2P7YT90_9ASCO</name>
<dbReference type="STRING" id="418784.A0A2P7YT90"/>
<dbReference type="PANTHER" id="PTHR44140:SF2">
    <property type="entry name" value="LD25575P"/>
    <property type="match status" value="1"/>
</dbReference>